<reference evidence="5" key="1">
    <citation type="submission" date="2016-04" db="EMBL/GenBank/DDBJ databases">
        <title>Cephalotus genome sequencing.</title>
        <authorList>
            <person name="Fukushima K."/>
            <person name="Hasebe M."/>
            <person name="Fang X."/>
        </authorList>
    </citation>
    <scope>NUCLEOTIDE SEQUENCE [LARGE SCALE GENOMIC DNA]</scope>
    <source>
        <strain evidence="5">cv. St1</strain>
    </source>
</reference>
<evidence type="ECO:0000313" key="4">
    <source>
        <dbReference type="EMBL" id="GAV85844.1"/>
    </source>
</evidence>
<keyword evidence="2" id="KW-0805">Transcription regulation</keyword>
<protein>
    <submittedName>
        <fullName evidence="4">mTERF domain-containing protein</fullName>
    </submittedName>
</protein>
<evidence type="ECO:0000256" key="2">
    <source>
        <dbReference type="ARBA" id="ARBA00022472"/>
    </source>
</evidence>
<gene>
    <name evidence="4" type="ORF">CFOL_v3_29278</name>
</gene>
<keyword evidence="2" id="KW-0806">Transcription termination</keyword>
<organism evidence="4 5">
    <name type="scientific">Cephalotus follicularis</name>
    <name type="common">Albany pitcher plant</name>
    <dbReference type="NCBI Taxonomy" id="3775"/>
    <lineage>
        <taxon>Eukaryota</taxon>
        <taxon>Viridiplantae</taxon>
        <taxon>Streptophyta</taxon>
        <taxon>Embryophyta</taxon>
        <taxon>Tracheophyta</taxon>
        <taxon>Spermatophyta</taxon>
        <taxon>Magnoliopsida</taxon>
        <taxon>eudicotyledons</taxon>
        <taxon>Gunneridae</taxon>
        <taxon>Pentapetalae</taxon>
        <taxon>rosids</taxon>
        <taxon>fabids</taxon>
        <taxon>Oxalidales</taxon>
        <taxon>Cephalotaceae</taxon>
        <taxon>Cephalotus</taxon>
    </lineage>
</organism>
<sequence>MSSKANQHSFTVSYLVNSCGLPPKTALSASKLVHLETPDKPNSVIDFFKKPGFSQTQITSIIRSYPRVLLSKTHKTMLPKISKGASLLDVSRIFVKNPKLFRSSLKKKIVPCFNFSNIFLKSEEKTILAIKRFPFTLPSDAEALVTSKIDILREIGVPLSNAAAFLRTPRVVFSCSTDRFNEVVKEVKSMGFNPLSPMFVVATRAIAELSKPTLEKEIDIYKRWGWSKEDVLVAFGKHPTILKLSEMKITSGMDFFVNKMGLESLFIAKYPYLLGYSLEKRILPRCSVIQILFSKGLMSSNFVKSLVVSEEMFLERFVTPYEDQVPHLLKLYQ</sequence>
<keyword evidence="3" id="KW-0809">Transit peptide</keyword>
<keyword evidence="2" id="KW-0804">Transcription</keyword>
<name>A0A1Q3D066_CEPFO</name>
<accession>A0A1Q3D066</accession>
<comment type="similarity">
    <text evidence="1">Belongs to the mTERF family.</text>
</comment>
<dbReference type="OrthoDB" id="637682at2759"/>
<dbReference type="Proteomes" id="UP000187406">
    <property type="component" value="Unassembled WGS sequence"/>
</dbReference>
<dbReference type="GO" id="GO:0006353">
    <property type="term" value="P:DNA-templated transcription termination"/>
    <property type="evidence" value="ECO:0007669"/>
    <property type="project" value="UniProtKB-KW"/>
</dbReference>
<dbReference type="FunFam" id="1.25.70.10:FF:000001">
    <property type="entry name" value="Mitochondrial transcription termination factor-like"/>
    <property type="match status" value="1"/>
</dbReference>
<dbReference type="InterPro" id="IPR038538">
    <property type="entry name" value="MTERF_sf"/>
</dbReference>
<dbReference type="Gene3D" id="1.25.70.10">
    <property type="entry name" value="Transcription termination factor 3, mitochondrial"/>
    <property type="match status" value="1"/>
</dbReference>
<dbReference type="InParanoid" id="A0A1Q3D066"/>
<comment type="caution">
    <text evidence="4">The sequence shown here is derived from an EMBL/GenBank/DDBJ whole genome shotgun (WGS) entry which is preliminary data.</text>
</comment>
<dbReference type="EMBL" id="BDDD01003707">
    <property type="protein sequence ID" value="GAV85844.1"/>
    <property type="molecule type" value="Genomic_DNA"/>
</dbReference>
<evidence type="ECO:0000256" key="1">
    <source>
        <dbReference type="ARBA" id="ARBA00007692"/>
    </source>
</evidence>
<dbReference type="AlphaFoldDB" id="A0A1Q3D066"/>
<dbReference type="Pfam" id="PF02536">
    <property type="entry name" value="mTERF"/>
    <property type="match status" value="1"/>
</dbReference>
<evidence type="ECO:0000256" key="3">
    <source>
        <dbReference type="ARBA" id="ARBA00022946"/>
    </source>
</evidence>
<dbReference type="PANTHER" id="PTHR13068:SF166">
    <property type="entry name" value="TRANSCRIPTION TERMINATION FACTOR MTERF15, MITOCHONDRIAL-LIKE"/>
    <property type="match status" value="1"/>
</dbReference>
<proteinExistence type="inferred from homology"/>
<dbReference type="GO" id="GO:0003676">
    <property type="term" value="F:nucleic acid binding"/>
    <property type="evidence" value="ECO:0007669"/>
    <property type="project" value="InterPro"/>
</dbReference>
<dbReference type="SMART" id="SM00733">
    <property type="entry name" value="Mterf"/>
    <property type="match status" value="6"/>
</dbReference>
<dbReference type="InterPro" id="IPR003690">
    <property type="entry name" value="MTERF"/>
</dbReference>
<keyword evidence="5" id="KW-1185">Reference proteome</keyword>
<dbReference type="PANTHER" id="PTHR13068">
    <property type="entry name" value="CGI-12 PROTEIN-RELATED"/>
    <property type="match status" value="1"/>
</dbReference>
<dbReference type="STRING" id="3775.A0A1Q3D066"/>
<evidence type="ECO:0000313" key="5">
    <source>
        <dbReference type="Proteomes" id="UP000187406"/>
    </source>
</evidence>